<feature type="compositionally biased region" description="Gly residues" evidence="1">
    <location>
        <begin position="39"/>
        <end position="49"/>
    </location>
</feature>
<dbReference type="InterPro" id="IPR000210">
    <property type="entry name" value="BTB/POZ_dom"/>
</dbReference>
<dbReference type="Pfam" id="PF07707">
    <property type="entry name" value="BACK"/>
    <property type="match status" value="1"/>
</dbReference>
<feature type="domain" description="BTB" evidence="2">
    <location>
        <begin position="86"/>
        <end position="154"/>
    </location>
</feature>
<dbReference type="PANTHER" id="PTHR45774">
    <property type="entry name" value="BTB/POZ DOMAIN-CONTAINING"/>
    <property type="match status" value="1"/>
</dbReference>
<dbReference type="PANTHER" id="PTHR45774:SF3">
    <property type="entry name" value="BTB (POZ) DOMAIN-CONTAINING 2B-RELATED"/>
    <property type="match status" value="1"/>
</dbReference>
<evidence type="ECO:0000259" key="2">
    <source>
        <dbReference type="PROSITE" id="PS50097"/>
    </source>
</evidence>
<name>A0A226D5Q0_FOLCA</name>
<evidence type="ECO:0000313" key="3">
    <source>
        <dbReference type="EMBL" id="OXA40503.1"/>
    </source>
</evidence>
<keyword evidence="4" id="KW-1185">Reference proteome</keyword>
<dbReference type="SUPFAM" id="SSF54695">
    <property type="entry name" value="POZ domain"/>
    <property type="match status" value="1"/>
</dbReference>
<sequence>MDSHCLDANHGNGGGGPGDSNQDGGFGKRRRLDVKLESGGAGTSGGGGSTVTIAKKPAPPSYQSWQESKGSIKERTSCLVNSDRLSDITFHVGPMDTPIFGHKTILSAGSPYFEKLFFGPMAMKENIHRIPDIEPDVFLGFLKYLYTDEFDESMDAIDAMLLLKPAKIYIVPHLANKCAELLVDKMSPENLFLIYNRSIVFDEPKLADTCLRYLDRQIDKVLTTEEFLDIDRDTLCTLLQRENLRINECVLFKGVLKWAEAECKRREIEVSPTSQREVLGKAIHLVRFPAMSREEFSIEVVPTYVLTKDEIISVFMNLCIGSDQKQHRPDTPFHIERRIYRPKLQYLTRFADVLSKVIHFTSFCTGDSVYNSSVKFRTDQRVFINGVGIYAISSSISGLKFSATVSLFKSRSVPNPINSIDNPNGSSSVTFAFGQLLGSRTMEGTSRNYDFRMPFQIQFDRPLEVRPDEEYSLNAVLKVLRESALCSPGTFTFGAPTTAHGSFGGYGNQIDAYYGTKSLANVYVACTDGIKVNFTFPNVVSGESFASGQIPQIIFSV</sequence>
<dbReference type="Gene3D" id="3.30.710.10">
    <property type="entry name" value="Potassium Channel Kv1.1, Chain A"/>
    <property type="match status" value="1"/>
</dbReference>
<dbReference type="GO" id="GO:0005829">
    <property type="term" value="C:cytosol"/>
    <property type="evidence" value="ECO:0007669"/>
    <property type="project" value="TreeGrafter"/>
</dbReference>
<protein>
    <submittedName>
        <fullName evidence="3">BTB/POZ domain-containing protein 2</fullName>
    </submittedName>
</protein>
<dbReference type="InterPro" id="IPR011333">
    <property type="entry name" value="SKP1/BTB/POZ_sf"/>
</dbReference>
<evidence type="ECO:0000256" key="1">
    <source>
        <dbReference type="SAM" id="MobiDB-lite"/>
    </source>
</evidence>
<dbReference type="OMA" id="CCPALCI"/>
<reference evidence="3 4" key="1">
    <citation type="submission" date="2015-12" db="EMBL/GenBank/DDBJ databases">
        <title>The genome of Folsomia candida.</title>
        <authorList>
            <person name="Faddeeva A."/>
            <person name="Derks M.F."/>
            <person name="Anvar Y."/>
            <person name="Smit S."/>
            <person name="Van Straalen N."/>
            <person name="Roelofs D."/>
        </authorList>
    </citation>
    <scope>NUCLEOTIDE SEQUENCE [LARGE SCALE GENOMIC DNA]</scope>
    <source>
        <strain evidence="3 4">VU population</strain>
        <tissue evidence="3">Whole body</tissue>
    </source>
</reference>
<dbReference type="Gene3D" id="2.60.120.820">
    <property type="entry name" value="PHR domain"/>
    <property type="match status" value="1"/>
</dbReference>
<dbReference type="GO" id="GO:0022008">
    <property type="term" value="P:neurogenesis"/>
    <property type="evidence" value="ECO:0007669"/>
    <property type="project" value="TreeGrafter"/>
</dbReference>
<dbReference type="SMART" id="SM00875">
    <property type="entry name" value="BACK"/>
    <property type="match status" value="1"/>
</dbReference>
<dbReference type="InterPro" id="IPR011705">
    <property type="entry name" value="BACK"/>
</dbReference>
<dbReference type="Gene3D" id="1.25.40.420">
    <property type="match status" value="1"/>
</dbReference>
<dbReference type="OrthoDB" id="636773at2759"/>
<gene>
    <name evidence="3" type="ORF">Fcan01_24709</name>
</gene>
<accession>A0A226D5Q0</accession>
<dbReference type="InterPro" id="IPR038648">
    <property type="entry name" value="PHR_sf"/>
</dbReference>
<feature type="region of interest" description="Disordered" evidence="1">
    <location>
        <begin position="1"/>
        <end position="69"/>
    </location>
</feature>
<organism evidence="3 4">
    <name type="scientific">Folsomia candida</name>
    <name type="common">Springtail</name>
    <dbReference type="NCBI Taxonomy" id="158441"/>
    <lineage>
        <taxon>Eukaryota</taxon>
        <taxon>Metazoa</taxon>
        <taxon>Ecdysozoa</taxon>
        <taxon>Arthropoda</taxon>
        <taxon>Hexapoda</taxon>
        <taxon>Collembola</taxon>
        <taxon>Entomobryomorpha</taxon>
        <taxon>Isotomoidea</taxon>
        <taxon>Isotomidae</taxon>
        <taxon>Proisotominae</taxon>
        <taxon>Folsomia</taxon>
    </lineage>
</organism>
<evidence type="ECO:0000313" key="4">
    <source>
        <dbReference type="Proteomes" id="UP000198287"/>
    </source>
</evidence>
<dbReference type="PROSITE" id="PS50097">
    <property type="entry name" value="BTB"/>
    <property type="match status" value="1"/>
</dbReference>
<comment type="caution">
    <text evidence="3">The sequence shown here is derived from an EMBL/GenBank/DDBJ whole genome shotgun (WGS) entry which is preliminary data.</text>
</comment>
<dbReference type="AlphaFoldDB" id="A0A226D5Q0"/>
<dbReference type="SMART" id="SM00225">
    <property type="entry name" value="BTB"/>
    <property type="match status" value="1"/>
</dbReference>
<dbReference type="Pfam" id="PF00651">
    <property type="entry name" value="BTB"/>
    <property type="match status" value="1"/>
</dbReference>
<dbReference type="EMBL" id="LNIX01000033">
    <property type="protein sequence ID" value="OXA40503.1"/>
    <property type="molecule type" value="Genomic_DNA"/>
</dbReference>
<dbReference type="Proteomes" id="UP000198287">
    <property type="component" value="Unassembled WGS sequence"/>
</dbReference>
<proteinExistence type="predicted"/>